<evidence type="ECO:0008006" key="4">
    <source>
        <dbReference type="Google" id="ProtNLM"/>
    </source>
</evidence>
<organism evidence="2 3">
    <name type="scientific">Aureibaculum algae</name>
    <dbReference type="NCBI Taxonomy" id="2584122"/>
    <lineage>
        <taxon>Bacteria</taxon>
        <taxon>Pseudomonadati</taxon>
        <taxon>Bacteroidota</taxon>
        <taxon>Flavobacteriia</taxon>
        <taxon>Flavobacteriales</taxon>
        <taxon>Flavobacteriaceae</taxon>
        <taxon>Aureibaculum</taxon>
    </lineage>
</organism>
<name>A0A5B7TXJ2_9FLAO</name>
<gene>
    <name evidence="2" type="ORF">FF125_15990</name>
</gene>
<proteinExistence type="predicted"/>
<dbReference type="Proteomes" id="UP000306229">
    <property type="component" value="Chromosome"/>
</dbReference>
<dbReference type="KEGG" id="fbe:FF125_15990"/>
<keyword evidence="1" id="KW-0732">Signal</keyword>
<dbReference type="OrthoDB" id="1413800at2"/>
<dbReference type="AlphaFoldDB" id="A0A5B7TXJ2"/>
<dbReference type="RefSeq" id="WP_138950740.1">
    <property type="nucleotide sequence ID" value="NZ_CP040749.1"/>
</dbReference>
<evidence type="ECO:0000313" key="3">
    <source>
        <dbReference type="Proteomes" id="UP000306229"/>
    </source>
</evidence>
<protein>
    <recommendedName>
        <fullName evidence="4">DUF3108 domain-containing protein</fullName>
    </recommendedName>
</protein>
<keyword evidence="3" id="KW-1185">Reference proteome</keyword>
<sequence length="256" mass="29639">MIKKLPLLLGLLCLNFTSFSQEDSEKIYYYTSLDTEGYISFQKLEANNQNTINTVVNSNFDNEVLNFSLSTLCESEKMVMAKEFKFHGTIDSNIEPVNFTGTKIKTDKNDISFWHFKGDYVDEMDSDPDVQRFTFAKYNATLKIPARTIPTFNLWAIIPKLPFDRRGTFKFNALDETKLYVLKNHTVNYLGTTTTKINGKDMKLHKFVHQGKGMKDAYYWVSEDRELMQVFLDDKYTFTLSSKEAALQTVMLSKSE</sequence>
<evidence type="ECO:0000256" key="1">
    <source>
        <dbReference type="SAM" id="SignalP"/>
    </source>
</evidence>
<evidence type="ECO:0000313" key="2">
    <source>
        <dbReference type="EMBL" id="QCX39866.1"/>
    </source>
</evidence>
<feature type="signal peptide" evidence="1">
    <location>
        <begin position="1"/>
        <end position="20"/>
    </location>
</feature>
<dbReference type="EMBL" id="CP040749">
    <property type="protein sequence ID" value="QCX39866.1"/>
    <property type="molecule type" value="Genomic_DNA"/>
</dbReference>
<feature type="chain" id="PRO_5023064295" description="DUF3108 domain-containing protein" evidence="1">
    <location>
        <begin position="21"/>
        <end position="256"/>
    </location>
</feature>
<accession>A0A5B7TXJ2</accession>
<reference evidence="2 3" key="1">
    <citation type="submission" date="2019-05" db="EMBL/GenBank/DDBJ databases">
        <title>Algicella ahnfeltiae gen. nov., sp. nov., a novel marine bacterium of the family Flavobacteriaceae isolated from a red alga.</title>
        <authorList>
            <person name="Nedashkovskaya O.I."/>
            <person name="Kukhlevskiy A.D."/>
            <person name="Kim S.-G."/>
            <person name="Zhukova N.V."/>
            <person name="Mikhailov V.V."/>
        </authorList>
    </citation>
    <scope>NUCLEOTIDE SEQUENCE [LARGE SCALE GENOMIC DNA]</scope>
    <source>
        <strain evidence="2 3">10Alg115</strain>
    </source>
</reference>